<evidence type="ECO:0000256" key="1">
    <source>
        <dbReference type="SAM" id="MobiDB-lite"/>
    </source>
</evidence>
<proteinExistence type="predicted"/>
<dbReference type="EMBL" id="GBXM01018689">
    <property type="protein sequence ID" value="JAH89888.1"/>
    <property type="molecule type" value="Transcribed_RNA"/>
</dbReference>
<sequence length="69" mass="7992">MADGHFLNSSSVSRDRGMDEPVLEHIPHRPGPQQHPTCIFYYIYSSAVYTKPNSVFERMRLPLLMNLGW</sequence>
<feature type="compositionally biased region" description="Basic and acidic residues" evidence="1">
    <location>
        <begin position="13"/>
        <end position="27"/>
    </location>
</feature>
<reference evidence="2" key="2">
    <citation type="journal article" date="2015" name="Fish Shellfish Immunol.">
        <title>Early steps in the European eel (Anguilla anguilla)-Vibrio vulnificus interaction in the gills: Role of the RtxA13 toxin.</title>
        <authorList>
            <person name="Callol A."/>
            <person name="Pajuelo D."/>
            <person name="Ebbesson L."/>
            <person name="Teles M."/>
            <person name="MacKenzie S."/>
            <person name="Amaro C."/>
        </authorList>
    </citation>
    <scope>NUCLEOTIDE SEQUENCE</scope>
</reference>
<feature type="region of interest" description="Disordered" evidence="1">
    <location>
        <begin position="1"/>
        <end position="30"/>
    </location>
</feature>
<reference evidence="2" key="1">
    <citation type="submission" date="2014-11" db="EMBL/GenBank/DDBJ databases">
        <authorList>
            <person name="Amaro Gonzalez C."/>
        </authorList>
    </citation>
    <scope>NUCLEOTIDE SEQUENCE</scope>
</reference>
<dbReference type="AlphaFoldDB" id="A0A0E9WK85"/>
<protein>
    <submittedName>
        <fullName evidence="2">Uncharacterized protein</fullName>
    </submittedName>
</protein>
<evidence type="ECO:0000313" key="2">
    <source>
        <dbReference type="EMBL" id="JAH89888.1"/>
    </source>
</evidence>
<name>A0A0E9WK85_ANGAN</name>
<accession>A0A0E9WK85</accession>
<organism evidence="2">
    <name type="scientific">Anguilla anguilla</name>
    <name type="common">European freshwater eel</name>
    <name type="synonym">Muraena anguilla</name>
    <dbReference type="NCBI Taxonomy" id="7936"/>
    <lineage>
        <taxon>Eukaryota</taxon>
        <taxon>Metazoa</taxon>
        <taxon>Chordata</taxon>
        <taxon>Craniata</taxon>
        <taxon>Vertebrata</taxon>
        <taxon>Euteleostomi</taxon>
        <taxon>Actinopterygii</taxon>
        <taxon>Neopterygii</taxon>
        <taxon>Teleostei</taxon>
        <taxon>Anguilliformes</taxon>
        <taxon>Anguillidae</taxon>
        <taxon>Anguilla</taxon>
    </lineage>
</organism>